<dbReference type="AlphaFoldDB" id="A0AA35G7T7"/>
<dbReference type="CDD" id="cd00093">
    <property type="entry name" value="HTH_XRE"/>
    <property type="match status" value="1"/>
</dbReference>
<gene>
    <name evidence="2" type="ORF">caldi_13500</name>
</gene>
<sequence>MGETLRDLRRAANLTQLQVAQALGLDHRGYMRRETGRAKLTAEESLKLAELFGVPVERVIRARRVAEDGRRDYWRRKVTA</sequence>
<dbReference type="SUPFAM" id="SSF47413">
    <property type="entry name" value="lambda repressor-like DNA-binding domains"/>
    <property type="match status" value="1"/>
</dbReference>
<dbReference type="Gene3D" id="1.10.260.40">
    <property type="entry name" value="lambda repressor-like DNA-binding domains"/>
    <property type="match status" value="1"/>
</dbReference>
<dbReference type="InterPro" id="IPR010982">
    <property type="entry name" value="Lambda_DNA-bd_dom_sf"/>
</dbReference>
<dbReference type="SMART" id="SM00530">
    <property type="entry name" value="HTH_XRE"/>
    <property type="match status" value="1"/>
</dbReference>
<dbReference type="RefSeq" id="WP_264844329.1">
    <property type="nucleotide sequence ID" value="NZ_AP025628.1"/>
</dbReference>
<keyword evidence="3" id="KW-1185">Reference proteome</keyword>
<dbReference type="PROSITE" id="PS50943">
    <property type="entry name" value="HTH_CROC1"/>
    <property type="match status" value="1"/>
</dbReference>
<dbReference type="KEGG" id="cmic:caldi_13500"/>
<accession>A0AA35G7T7</accession>
<evidence type="ECO:0000313" key="3">
    <source>
        <dbReference type="Proteomes" id="UP001163687"/>
    </source>
</evidence>
<protein>
    <recommendedName>
        <fullName evidence="1">HTH cro/C1-type domain-containing protein</fullName>
    </recommendedName>
</protein>
<evidence type="ECO:0000313" key="2">
    <source>
        <dbReference type="EMBL" id="BDG60260.1"/>
    </source>
</evidence>
<name>A0AA35G7T7_9FIRM</name>
<dbReference type="Pfam" id="PF01381">
    <property type="entry name" value="HTH_3"/>
    <property type="match status" value="1"/>
</dbReference>
<organism evidence="2 3">
    <name type="scientific">Caldinitratiruptor microaerophilus</name>
    <dbReference type="NCBI Taxonomy" id="671077"/>
    <lineage>
        <taxon>Bacteria</taxon>
        <taxon>Bacillati</taxon>
        <taxon>Bacillota</taxon>
        <taxon>Clostridia</taxon>
        <taxon>Eubacteriales</taxon>
        <taxon>Symbiobacteriaceae</taxon>
        <taxon>Caldinitratiruptor</taxon>
    </lineage>
</organism>
<reference evidence="2" key="1">
    <citation type="submission" date="2022-03" db="EMBL/GenBank/DDBJ databases">
        <title>Complete genome sequence of Caldinitratiruptor microaerophilus.</title>
        <authorList>
            <person name="Mukaiyama R."/>
            <person name="Nishiyama T."/>
            <person name="Ueda K."/>
        </authorList>
    </citation>
    <scope>NUCLEOTIDE SEQUENCE</scope>
    <source>
        <strain evidence="2">JCM 16183</strain>
    </source>
</reference>
<evidence type="ECO:0000259" key="1">
    <source>
        <dbReference type="PROSITE" id="PS50943"/>
    </source>
</evidence>
<dbReference type="InterPro" id="IPR001387">
    <property type="entry name" value="Cro/C1-type_HTH"/>
</dbReference>
<proteinExistence type="predicted"/>
<feature type="domain" description="HTH cro/C1-type" evidence="1">
    <location>
        <begin position="5"/>
        <end position="59"/>
    </location>
</feature>
<dbReference type="EMBL" id="AP025628">
    <property type="protein sequence ID" value="BDG60260.1"/>
    <property type="molecule type" value="Genomic_DNA"/>
</dbReference>
<dbReference type="Proteomes" id="UP001163687">
    <property type="component" value="Chromosome"/>
</dbReference>
<dbReference type="GO" id="GO:0003677">
    <property type="term" value="F:DNA binding"/>
    <property type="evidence" value="ECO:0007669"/>
    <property type="project" value="InterPro"/>
</dbReference>